<dbReference type="SUPFAM" id="SSF48264">
    <property type="entry name" value="Cytochrome P450"/>
    <property type="match status" value="1"/>
</dbReference>
<evidence type="ECO:0000313" key="9">
    <source>
        <dbReference type="EMBL" id="KIL66765.1"/>
    </source>
</evidence>
<proteinExistence type="inferred from homology"/>
<dbReference type="AlphaFoldDB" id="A0A0C2STR0"/>
<organism evidence="9 10">
    <name type="scientific">Amanita muscaria (strain Koide BX008)</name>
    <dbReference type="NCBI Taxonomy" id="946122"/>
    <lineage>
        <taxon>Eukaryota</taxon>
        <taxon>Fungi</taxon>
        <taxon>Dikarya</taxon>
        <taxon>Basidiomycota</taxon>
        <taxon>Agaricomycotina</taxon>
        <taxon>Agaricomycetes</taxon>
        <taxon>Agaricomycetidae</taxon>
        <taxon>Agaricales</taxon>
        <taxon>Pluteineae</taxon>
        <taxon>Amanitaceae</taxon>
        <taxon>Amanita</taxon>
    </lineage>
</organism>
<dbReference type="Proteomes" id="UP000054549">
    <property type="component" value="Unassembled WGS sequence"/>
</dbReference>
<name>A0A0C2STR0_AMAMK</name>
<dbReference type="Gene3D" id="1.10.630.10">
    <property type="entry name" value="Cytochrome P450"/>
    <property type="match status" value="1"/>
</dbReference>
<evidence type="ECO:0000256" key="5">
    <source>
        <dbReference type="ARBA" id="ARBA00023004"/>
    </source>
</evidence>
<keyword evidence="2 7" id="KW-0349">Heme</keyword>
<evidence type="ECO:0000256" key="7">
    <source>
        <dbReference type="PIRSR" id="PIRSR602401-1"/>
    </source>
</evidence>
<dbReference type="GO" id="GO:0016705">
    <property type="term" value="F:oxidoreductase activity, acting on paired donors, with incorporation or reduction of molecular oxygen"/>
    <property type="evidence" value="ECO:0007669"/>
    <property type="project" value="InterPro"/>
</dbReference>
<evidence type="ECO:0000256" key="4">
    <source>
        <dbReference type="ARBA" id="ARBA00023002"/>
    </source>
</evidence>
<reference evidence="9 10" key="1">
    <citation type="submission" date="2014-04" db="EMBL/GenBank/DDBJ databases">
        <title>Evolutionary Origins and Diversification of the Mycorrhizal Mutualists.</title>
        <authorList>
            <consortium name="DOE Joint Genome Institute"/>
            <consortium name="Mycorrhizal Genomics Consortium"/>
            <person name="Kohler A."/>
            <person name="Kuo A."/>
            <person name="Nagy L.G."/>
            <person name="Floudas D."/>
            <person name="Copeland A."/>
            <person name="Barry K.W."/>
            <person name="Cichocki N."/>
            <person name="Veneault-Fourrey C."/>
            <person name="LaButti K."/>
            <person name="Lindquist E.A."/>
            <person name="Lipzen A."/>
            <person name="Lundell T."/>
            <person name="Morin E."/>
            <person name="Murat C."/>
            <person name="Riley R."/>
            <person name="Ohm R."/>
            <person name="Sun H."/>
            <person name="Tunlid A."/>
            <person name="Henrissat B."/>
            <person name="Grigoriev I.V."/>
            <person name="Hibbett D.S."/>
            <person name="Martin F."/>
        </authorList>
    </citation>
    <scope>NUCLEOTIDE SEQUENCE [LARGE SCALE GENOMIC DNA]</scope>
    <source>
        <strain evidence="9 10">Koide BX008</strain>
    </source>
</reference>
<feature type="transmembrane region" description="Helical" evidence="8">
    <location>
        <begin position="298"/>
        <end position="321"/>
    </location>
</feature>
<comment type="similarity">
    <text evidence="1">Belongs to the cytochrome P450 family.</text>
</comment>
<dbReference type="PANTHER" id="PTHR24291">
    <property type="entry name" value="CYTOCHROME P450 FAMILY 4"/>
    <property type="match status" value="1"/>
</dbReference>
<sequence length="495" mass="55705">MPPGSKPLFGHSLAIFGEKNSATTLREWRTQFGPTLRVVGPFWSDHLIMTKAEHLEKVLGKDSPYDYPKPGFLRRALEIVFGYGLLTVIGDEHRSLRKAMNPAFSMANLTAQTRFHYEAIDGLSGILNDQIVSSPDPSKGNVIQIYNWISKASLDIICQAGFGYKADSLHNPHDELAESYHNLIISQSGPNLAKLLYLMFIPGMLKLMRSSWLYKRRHWLDIIPFTGYFRIWHESMHRITKISEKLLEQKIKDNESITLPEGEMKRDIMSTLVRSRKAALEKDSNAYTISDAIMVDQVLTFMGAGHAATAFTLTAVFWFLANDQKAQAQLREEVTPVMEGNAHADYGVLKGLQWLDCVLMESLRLFPAVPLEAGMANKTDYVGDILVPKGTVIYIPIAIVNTDKGTWGEDAEEWKPSRWLNLPKDFNLTYSFLSFYAGSTACIGKTMAVMELKIAIARLITNFTFEPAYDEQVLNLETGFGTTFVDGMPLCIKRV</sequence>
<dbReference type="STRING" id="946122.A0A0C2STR0"/>
<accession>A0A0C2STR0</accession>
<keyword evidence="6" id="KW-0503">Monooxygenase</keyword>
<dbReference type="GO" id="GO:0004497">
    <property type="term" value="F:monooxygenase activity"/>
    <property type="evidence" value="ECO:0007669"/>
    <property type="project" value="UniProtKB-KW"/>
</dbReference>
<protein>
    <recommendedName>
        <fullName evidence="11">Cytochrome P450</fullName>
    </recommendedName>
</protein>
<dbReference type="GO" id="GO:0020037">
    <property type="term" value="F:heme binding"/>
    <property type="evidence" value="ECO:0007669"/>
    <property type="project" value="InterPro"/>
</dbReference>
<keyword evidence="10" id="KW-1185">Reference proteome</keyword>
<feature type="binding site" description="axial binding residue" evidence="7">
    <location>
        <position position="442"/>
    </location>
    <ligand>
        <name>heme</name>
        <dbReference type="ChEBI" id="CHEBI:30413"/>
    </ligand>
    <ligandPart>
        <name>Fe</name>
        <dbReference type="ChEBI" id="CHEBI:18248"/>
    </ligandPart>
</feature>
<evidence type="ECO:0000256" key="6">
    <source>
        <dbReference type="ARBA" id="ARBA00023033"/>
    </source>
</evidence>
<dbReference type="InterPro" id="IPR050196">
    <property type="entry name" value="Cytochrome_P450_Monoox"/>
</dbReference>
<keyword evidence="8" id="KW-0812">Transmembrane</keyword>
<dbReference type="PRINTS" id="PR00463">
    <property type="entry name" value="EP450I"/>
</dbReference>
<keyword evidence="8" id="KW-0472">Membrane</keyword>
<dbReference type="InterPro" id="IPR002401">
    <property type="entry name" value="Cyt_P450_E_grp-I"/>
</dbReference>
<evidence type="ECO:0000256" key="2">
    <source>
        <dbReference type="ARBA" id="ARBA00022617"/>
    </source>
</evidence>
<keyword evidence="3 7" id="KW-0479">Metal-binding</keyword>
<evidence type="ECO:0000256" key="8">
    <source>
        <dbReference type="SAM" id="Phobius"/>
    </source>
</evidence>
<dbReference type="PRINTS" id="PR00385">
    <property type="entry name" value="P450"/>
</dbReference>
<keyword evidence="4" id="KW-0560">Oxidoreductase</keyword>
<keyword evidence="5 7" id="KW-0408">Iron</keyword>
<evidence type="ECO:0000256" key="3">
    <source>
        <dbReference type="ARBA" id="ARBA00022723"/>
    </source>
</evidence>
<keyword evidence="8" id="KW-1133">Transmembrane helix</keyword>
<evidence type="ECO:0008006" key="11">
    <source>
        <dbReference type="Google" id="ProtNLM"/>
    </source>
</evidence>
<dbReference type="Pfam" id="PF00067">
    <property type="entry name" value="p450"/>
    <property type="match status" value="1"/>
</dbReference>
<dbReference type="OrthoDB" id="10029320at2759"/>
<dbReference type="InterPro" id="IPR036396">
    <property type="entry name" value="Cyt_P450_sf"/>
</dbReference>
<dbReference type="PANTHER" id="PTHR24291:SF50">
    <property type="entry name" value="BIFUNCTIONAL ALBAFLAVENONE MONOOXYGENASE_TERPENE SYNTHASE"/>
    <property type="match status" value="1"/>
</dbReference>
<evidence type="ECO:0000256" key="1">
    <source>
        <dbReference type="ARBA" id="ARBA00010617"/>
    </source>
</evidence>
<dbReference type="GO" id="GO:0005506">
    <property type="term" value="F:iron ion binding"/>
    <property type="evidence" value="ECO:0007669"/>
    <property type="project" value="InterPro"/>
</dbReference>
<dbReference type="InterPro" id="IPR001128">
    <property type="entry name" value="Cyt_P450"/>
</dbReference>
<dbReference type="EMBL" id="KN818234">
    <property type="protein sequence ID" value="KIL66765.1"/>
    <property type="molecule type" value="Genomic_DNA"/>
</dbReference>
<evidence type="ECO:0000313" key="10">
    <source>
        <dbReference type="Proteomes" id="UP000054549"/>
    </source>
</evidence>
<dbReference type="InParanoid" id="A0A0C2STR0"/>
<gene>
    <name evidence="9" type="ORF">M378DRAFT_160252</name>
</gene>
<dbReference type="HOGENOM" id="CLU_001570_5_11_1"/>
<comment type="cofactor">
    <cofactor evidence="7">
        <name>heme</name>
        <dbReference type="ChEBI" id="CHEBI:30413"/>
    </cofactor>
</comment>